<gene>
    <name evidence="1" type="ORF">ILUMI_05638</name>
</gene>
<name>A0A8K0D6X2_IGNLU</name>
<dbReference type="OrthoDB" id="8058166at2759"/>
<proteinExistence type="predicted"/>
<evidence type="ECO:0000313" key="2">
    <source>
        <dbReference type="Proteomes" id="UP000801492"/>
    </source>
</evidence>
<keyword evidence="2" id="KW-1185">Reference proteome</keyword>
<reference evidence="1" key="1">
    <citation type="submission" date="2019-08" db="EMBL/GenBank/DDBJ databases">
        <title>The genome of the North American firefly Photinus pyralis.</title>
        <authorList>
            <consortium name="Photinus pyralis genome working group"/>
            <person name="Fallon T.R."/>
            <person name="Sander Lower S.E."/>
            <person name="Weng J.-K."/>
        </authorList>
    </citation>
    <scope>NUCLEOTIDE SEQUENCE</scope>
    <source>
        <strain evidence="1">TRF0915ILg1</strain>
        <tissue evidence="1">Whole body</tissue>
    </source>
</reference>
<dbReference type="Proteomes" id="UP000801492">
    <property type="component" value="Unassembled WGS sequence"/>
</dbReference>
<organism evidence="1 2">
    <name type="scientific">Ignelater luminosus</name>
    <name type="common">Cucubano</name>
    <name type="synonym">Pyrophorus luminosus</name>
    <dbReference type="NCBI Taxonomy" id="2038154"/>
    <lineage>
        <taxon>Eukaryota</taxon>
        <taxon>Metazoa</taxon>
        <taxon>Ecdysozoa</taxon>
        <taxon>Arthropoda</taxon>
        <taxon>Hexapoda</taxon>
        <taxon>Insecta</taxon>
        <taxon>Pterygota</taxon>
        <taxon>Neoptera</taxon>
        <taxon>Endopterygota</taxon>
        <taxon>Coleoptera</taxon>
        <taxon>Polyphaga</taxon>
        <taxon>Elateriformia</taxon>
        <taxon>Elateroidea</taxon>
        <taxon>Elateridae</taxon>
        <taxon>Agrypninae</taxon>
        <taxon>Pyrophorini</taxon>
        <taxon>Ignelater</taxon>
    </lineage>
</organism>
<accession>A0A8K0D6X2</accession>
<protein>
    <submittedName>
        <fullName evidence="1">Uncharacterized protein</fullName>
    </submittedName>
</protein>
<comment type="caution">
    <text evidence="1">The sequence shown here is derived from an EMBL/GenBank/DDBJ whole genome shotgun (WGS) entry which is preliminary data.</text>
</comment>
<sequence length="325" mass="36448">MGNYKTNTERNNFTDALLNEVKVLLFRKLPLRATASSLGFSEEDLRKWPKKATGVTCLGRFRGVFISEQEREIVRHCRGLDHRFYGLTVKFLRIIRQAFARVATLEVANADFRSTGIYSVEKTVFSEIDFLPIEVTEQVFDPLNLMMHNKNKEQHLQLYHRQYCPSRRQFVEDVGTNSSATTVPIPITPTLSPPPASVTEQQHTPSANIISAPTLKIARKKNRKRICITLLLMMCGRTKVGLTSSNVAGSNVPSQDVTICAHCGGQAKVKPDDNNTALSQDMDNLRIAWRQVFVVPKQKMNPKRNDWSATGLNLKNHATAAGPLG</sequence>
<evidence type="ECO:0000313" key="1">
    <source>
        <dbReference type="EMBL" id="KAF2900548.1"/>
    </source>
</evidence>
<dbReference type="EMBL" id="VTPC01002115">
    <property type="protein sequence ID" value="KAF2900548.1"/>
    <property type="molecule type" value="Genomic_DNA"/>
</dbReference>
<dbReference type="AlphaFoldDB" id="A0A8K0D6X2"/>